<gene>
    <name evidence="10" type="ORF">GL267_00720</name>
</gene>
<protein>
    <recommendedName>
        <fullName evidence="3">Carbonic anhydrase</fullName>
        <ecNumber evidence="2">4.2.1.1</ecNumber>
    </recommendedName>
    <alternativeName>
        <fullName evidence="7">Carbonate dehydratase</fullName>
    </alternativeName>
</protein>
<dbReference type="Pfam" id="PF00484">
    <property type="entry name" value="Pro_CA"/>
    <property type="match status" value="1"/>
</dbReference>
<evidence type="ECO:0000256" key="1">
    <source>
        <dbReference type="ARBA" id="ARBA00006217"/>
    </source>
</evidence>
<sequence>MRDDMTNAMVDGFKAFHRTYYVERPDLFDTLVEQGQSPRVMLIGCSDSRVTPTALYGSEPGDIFVVRNVANLVPPAEQDGHLHGTSAAVDFAVGHLEVEHIIVNGHSHCGGIKALLNGAEGKYVGPWVEIARDARADVMREYADASPDEQARALEKASILVSLENLLTFDSVRRRVIRGALQLHGWYFDMEEGALLAYDAGKRQYERLA</sequence>
<proteinExistence type="inferred from homology"/>
<keyword evidence="6" id="KW-0456">Lyase</keyword>
<name>A0A845UBB7_9PROT</name>
<feature type="binding site" evidence="9">
    <location>
        <position position="47"/>
    </location>
    <ligand>
        <name>Zn(2+)</name>
        <dbReference type="ChEBI" id="CHEBI:29105"/>
    </ligand>
</feature>
<dbReference type="GO" id="GO:0004089">
    <property type="term" value="F:carbonate dehydratase activity"/>
    <property type="evidence" value="ECO:0007669"/>
    <property type="project" value="UniProtKB-EC"/>
</dbReference>
<keyword evidence="4 9" id="KW-0479">Metal-binding</keyword>
<evidence type="ECO:0000256" key="4">
    <source>
        <dbReference type="ARBA" id="ARBA00022723"/>
    </source>
</evidence>
<feature type="binding site" evidence="9">
    <location>
        <position position="106"/>
    </location>
    <ligand>
        <name>Zn(2+)</name>
        <dbReference type="ChEBI" id="CHEBI:29105"/>
    </ligand>
</feature>
<dbReference type="AlphaFoldDB" id="A0A845UBB7"/>
<dbReference type="InterPro" id="IPR015892">
    <property type="entry name" value="Carbonic_anhydrase_CS"/>
</dbReference>
<dbReference type="Gene3D" id="3.40.1050.10">
    <property type="entry name" value="Carbonic anhydrase"/>
    <property type="match status" value="1"/>
</dbReference>
<evidence type="ECO:0000256" key="8">
    <source>
        <dbReference type="ARBA" id="ARBA00048348"/>
    </source>
</evidence>
<dbReference type="InterPro" id="IPR001765">
    <property type="entry name" value="Carbonic_anhydrase"/>
</dbReference>
<dbReference type="EMBL" id="WNJL01000001">
    <property type="protein sequence ID" value="NDU41204.1"/>
    <property type="molecule type" value="Genomic_DNA"/>
</dbReference>
<dbReference type="GO" id="GO:0015976">
    <property type="term" value="P:carbon utilization"/>
    <property type="evidence" value="ECO:0007669"/>
    <property type="project" value="InterPro"/>
</dbReference>
<evidence type="ECO:0000256" key="9">
    <source>
        <dbReference type="PIRSR" id="PIRSR601765-1"/>
    </source>
</evidence>
<comment type="caution">
    <text evidence="10">The sequence shown here is derived from an EMBL/GenBank/DDBJ whole genome shotgun (WGS) entry which is preliminary data.</text>
</comment>
<reference evidence="10" key="1">
    <citation type="submission" date="2019-11" db="EMBL/GenBank/DDBJ databases">
        <title>Acidithiobacillus ferrianus sp. nov.: a facultatively anaerobic and extremely acidophilic chemolithoautotroph.</title>
        <authorList>
            <person name="Norris P.R."/>
            <person name="Falagan C."/>
            <person name="Moya-Beltran A."/>
            <person name="Castro M."/>
            <person name="Quatrini R."/>
            <person name="Johnson D.B."/>
        </authorList>
    </citation>
    <scope>NUCLEOTIDE SEQUENCE [LARGE SCALE GENOMIC DNA]</scope>
    <source>
        <strain evidence="10">MG</strain>
    </source>
</reference>
<dbReference type="GO" id="GO:0008270">
    <property type="term" value="F:zinc ion binding"/>
    <property type="evidence" value="ECO:0007669"/>
    <property type="project" value="InterPro"/>
</dbReference>
<dbReference type="InterPro" id="IPR045066">
    <property type="entry name" value="Beta_CA_cladeB"/>
</dbReference>
<dbReference type="PANTHER" id="PTHR11002">
    <property type="entry name" value="CARBONIC ANHYDRASE"/>
    <property type="match status" value="1"/>
</dbReference>
<evidence type="ECO:0000256" key="3">
    <source>
        <dbReference type="ARBA" id="ARBA00014628"/>
    </source>
</evidence>
<evidence type="ECO:0000313" key="10">
    <source>
        <dbReference type="EMBL" id="NDU41204.1"/>
    </source>
</evidence>
<dbReference type="PANTHER" id="PTHR11002:SF76">
    <property type="entry name" value="CARBONIC ANHYDRASE"/>
    <property type="match status" value="1"/>
</dbReference>
<dbReference type="InterPro" id="IPR036874">
    <property type="entry name" value="Carbonic_anhydrase_sf"/>
</dbReference>
<accession>A0A845UBB7</accession>
<evidence type="ECO:0000256" key="6">
    <source>
        <dbReference type="ARBA" id="ARBA00023239"/>
    </source>
</evidence>
<comment type="cofactor">
    <cofactor evidence="9">
        <name>Zn(2+)</name>
        <dbReference type="ChEBI" id="CHEBI:29105"/>
    </cofactor>
    <text evidence="9">Binds 1 zinc ion per subunit.</text>
</comment>
<evidence type="ECO:0000256" key="2">
    <source>
        <dbReference type="ARBA" id="ARBA00012925"/>
    </source>
</evidence>
<comment type="catalytic activity">
    <reaction evidence="8">
        <text>hydrogencarbonate + H(+) = CO2 + H2O</text>
        <dbReference type="Rhea" id="RHEA:10748"/>
        <dbReference type="ChEBI" id="CHEBI:15377"/>
        <dbReference type="ChEBI" id="CHEBI:15378"/>
        <dbReference type="ChEBI" id="CHEBI:16526"/>
        <dbReference type="ChEBI" id="CHEBI:17544"/>
        <dbReference type="EC" id="4.2.1.1"/>
    </reaction>
</comment>
<keyword evidence="5 9" id="KW-0862">Zinc</keyword>
<dbReference type="PROSITE" id="PS00704">
    <property type="entry name" value="PROK_CO2_ANHYDRASE_1"/>
    <property type="match status" value="1"/>
</dbReference>
<evidence type="ECO:0000256" key="7">
    <source>
        <dbReference type="ARBA" id="ARBA00031969"/>
    </source>
</evidence>
<organism evidence="10">
    <name type="scientific">Acidithiobacillus ferrianus</name>
    <dbReference type="NCBI Taxonomy" id="2678518"/>
    <lineage>
        <taxon>Bacteria</taxon>
        <taxon>Pseudomonadati</taxon>
        <taxon>Pseudomonadota</taxon>
        <taxon>Acidithiobacillia</taxon>
        <taxon>Acidithiobacillales</taxon>
        <taxon>Acidithiobacillaceae</taxon>
        <taxon>Acidithiobacillus</taxon>
    </lineage>
</organism>
<dbReference type="FunFam" id="3.40.1050.10:FF:000003">
    <property type="entry name" value="Carbonic anhydrase"/>
    <property type="match status" value="1"/>
</dbReference>
<evidence type="ECO:0000256" key="5">
    <source>
        <dbReference type="ARBA" id="ARBA00022833"/>
    </source>
</evidence>
<dbReference type="CDD" id="cd00884">
    <property type="entry name" value="beta_CA_cladeB"/>
    <property type="match status" value="1"/>
</dbReference>
<comment type="similarity">
    <text evidence="1">Belongs to the beta-class carbonic anhydrase family.</text>
</comment>
<feature type="binding site" evidence="9">
    <location>
        <position position="45"/>
    </location>
    <ligand>
        <name>Zn(2+)</name>
        <dbReference type="ChEBI" id="CHEBI:29105"/>
    </ligand>
</feature>
<feature type="binding site" evidence="9">
    <location>
        <position position="109"/>
    </location>
    <ligand>
        <name>Zn(2+)</name>
        <dbReference type="ChEBI" id="CHEBI:29105"/>
    </ligand>
</feature>
<dbReference type="RefSeq" id="WP_163095532.1">
    <property type="nucleotide sequence ID" value="NZ_CP127523.1"/>
</dbReference>
<dbReference type="SMART" id="SM00947">
    <property type="entry name" value="Pro_CA"/>
    <property type="match status" value="1"/>
</dbReference>
<dbReference type="EC" id="4.2.1.1" evidence="2"/>
<dbReference type="SUPFAM" id="SSF53056">
    <property type="entry name" value="beta-carbonic anhydrase, cab"/>
    <property type="match status" value="1"/>
</dbReference>